<evidence type="ECO:0000313" key="2">
    <source>
        <dbReference type="EMBL" id="OCF53521.1"/>
    </source>
</evidence>
<accession>A0A1B9IDM0</accession>
<reference evidence="3" key="2">
    <citation type="submission" date="2013-07" db="EMBL/GenBank/DDBJ databases">
        <authorList>
            <consortium name="The Broad Institute Genome Sequencing Platform"/>
            <person name="Cuomo C."/>
            <person name="Litvintseva A."/>
            <person name="Chen Y."/>
            <person name="Heitman J."/>
            <person name="Sun S."/>
            <person name="Springer D."/>
            <person name="Dromer F."/>
            <person name="Young S.K."/>
            <person name="Zeng Q."/>
            <person name="Gargeya S."/>
            <person name="Fitzgerald M."/>
            <person name="Abouelleil A."/>
            <person name="Alvarado L."/>
            <person name="Berlin A.M."/>
            <person name="Chapman S.B."/>
            <person name="Dewar J."/>
            <person name="Goldberg J."/>
            <person name="Griggs A."/>
            <person name="Gujja S."/>
            <person name="Hansen M."/>
            <person name="Howarth C."/>
            <person name="Imamovic A."/>
            <person name="Larimer J."/>
            <person name="McCowan C."/>
            <person name="Murphy C."/>
            <person name="Pearson M."/>
            <person name="Priest M."/>
            <person name="Roberts A."/>
            <person name="Saif S."/>
            <person name="Shea T."/>
            <person name="Sykes S."/>
            <person name="Wortman J."/>
            <person name="Nusbaum C."/>
            <person name="Birren B."/>
        </authorList>
    </citation>
    <scope>NUCLEOTIDE SEQUENCE</scope>
    <source>
        <strain evidence="3">CBS 10737</strain>
    </source>
</reference>
<reference evidence="3" key="4">
    <citation type="submission" date="2024-02" db="EMBL/GenBank/DDBJ databases">
        <title>Comparative genomics of Cryptococcus and Kwoniella reveals pathogenesis evolution and contrasting modes of karyotype evolution via chromosome fusion or intercentromeric recombination.</title>
        <authorList>
            <person name="Coelho M.A."/>
            <person name="David-Palma M."/>
            <person name="Shea T."/>
            <person name="Bowers K."/>
            <person name="McGinley-Smith S."/>
            <person name="Mohammad A.W."/>
            <person name="Gnirke A."/>
            <person name="Yurkov A.M."/>
            <person name="Nowrousian M."/>
            <person name="Sun S."/>
            <person name="Cuomo C.A."/>
            <person name="Heitman J."/>
        </authorList>
    </citation>
    <scope>NUCLEOTIDE SEQUENCE</scope>
    <source>
        <strain evidence="3">CBS 10737</strain>
    </source>
</reference>
<dbReference type="EMBL" id="CP144519">
    <property type="protein sequence ID" value="WWC66599.1"/>
    <property type="molecule type" value="Genomic_DNA"/>
</dbReference>
<dbReference type="EMBL" id="KI894007">
    <property type="protein sequence ID" value="OCF53521.1"/>
    <property type="molecule type" value="Genomic_DNA"/>
</dbReference>
<proteinExistence type="predicted"/>
<organism evidence="2">
    <name type="scientific">Kwoniella pini CBS 10737</name>
    <dbReference type="NCBI Taxonomy" id="1296096"/>
    <lineage>
        <taxon>Eukaryota</taxon>
        <taxon>Fungi</taxon>
        <taxon>Dikarya</taxon>
        <taxon>Basidiomycota</taxon>
        <taxon>Agaricomycotina</taxon>
        <taxon>Tremellomycetes</taxon>
        <taxon>Tremellales</taxon>
        <taxon>Cryptococcaceae</taxon>
        <taxon>Kwoniella</taxon>
    </lineage>
</organism>
<evidence type="ECO:0000313" key="3">
    <source>
        <dbReference type="EMBL" id="WWC66599.1"/>
    </source>
</evidence>
<dbReference type="KEGG" id="kpin:30169195"/>
<keyword evidence="4" id="KW-1185">Reference proteome</keyword>
<dbReference type="GeneID" id="30169195"/>
<dbReference type="RefSeq" id="XP_019014740.1">
    <property type="nucleotide sequence ID" value="XM_019152602.1"/>
</dbReference>
<protein>
    <submittedName>
        <fullName evidence="2">Uncharacterized protein</fullName>
    </submittedName>
</protein>
<reference evidence="2" key="3">
    <citation type="submission" date="2016-07" db="EMBL/GenBank/DDBJ databases">
        <title>Evolution of pathogenesis and genome organization in the Tremellales.</title>
        <authorList>
            <person name="Cuomo C."/>
            <person name="Litvintseva A."/>
            <person name="Heitman J."/>
            <person name="Chen Y."/>
            <person name="Sun S."/>
            <person name="Springer D."/>
            <person name="Dromer F."/>
            <person name="Young S."/>
            <person name="Zeng Q."/>
            <person name="Chapman S."/>
            <person name="Gujja S."/>
            <person name="Saif S."/>
            <person name="Birren B."/>
        </authorList>
    </citation>
    <scope>NUCLEOTIDE SEQUENCE</scope>
    <source>
        <strain evidence="2">CBS 10737</strain>
    </source>
</reference>
<reference evidence="2" key="1">
    <citation type="submission" date="2013-07" db="EMBL/GenBank/DDBJ databases">
        <title>The Genome Sequence of Cryptococcus pinus CBS10737.</title>
        <authorList>
            <consortium name="The Broad Institute Genome Sequencing Platform"/>
            <person name="Cuomo C."/>
            <person name="Litvintseva A."/>
            <person name="Chen Y."/>
            <person name="Heitman J."/>
            <person name="Sun S."/>
            <person name="Springer D."/>
            <person name="Dromer F."/>
            <person name="Young S.K."/>
            <person name="Zeng Q."/>
            <person name="Gargeya S."/>
            <person name="Fitzgerald M."/>
            <person name="Abouelleil A."/>
            <person name="Alvarado L."/>
            <person name="Berlin A.M."/>
            <person name="Chapman S.B."/>
            <person name="Dewar J."/>
            <person name="Goldberg J."/>
            <person name="Griggs A."/>
            <person name="Gujja S."/>
            <person name="Hansen M."/>
            <person name="Howarth C."/>
            <person name="Imamovic A."/>
            <person name="Larimer J."/>
            <person name="McCowan C."/>
            <person name="Murphy C."/>
            <person name="Pearson M."/>
            <person name="Priest M."/>
            <person name="Roberts A."/>
            <person name="Saif S."/>
            <person name="Shea T."/>
            <person name="Sykes S."/>
            <person name="Wortman J."/>
            <person name="Nusbaum C."/>
            <person name="Birren B."/>
        </authorList>
    </citation>
    <scope>NUCLEOTIDE SEQUENCE [LARGE SCALE GENOMIC DNA]</scope>
    <source>
        <strain evidence="2">CBS 10737</strain>
    </source>
</reference>
<gene>
    <name evidence="2" type="ORF">I206_00826</name>
    <name evidence="3" type="ORF">I206_100502</name>
</gene>
<feature type="region of interest" description="Disordered" evidence="1">
    <location>
        <begin position="1"/>
        <end position="31"/>
    </location>
</feature>
<evidence type="ECO:0000313" key="4">
    <source>
        <dbReference type="Proteomes" id="UP000094020"/>
    </source>
</evidence>
<evidence type="ECO:0000256" key="1">
    <source>
        <dbReference type="SAM" id="MobiDB-lite"/>
    </source>
</evidence>
<sequence length="177" mass="20358">MSTQNTSENENASTDGAHSPSQNTSANEVRSNMTTVYIKPELRQWETPRGDLSFNIYHDSKYDSGNAQREVLDHSTDRICEAYNRFMTQAPRVQKQQDYLDYSWKWKNDEEKALSGAKYITSIISRLVNKNSESSINLVQIDSINPKGYSNKYFTARGVEYSQKPKYNYSQRSQPSA</sequence>
<dbReference type="AlphaFoldDB" id="A0A1B9IDM0"/>
<name>A0A1B9IDM0_9TREE</name>
<dbReference type="Proteomes" id="UP000094020">
    <property type="component" value="Chromosome 1"/>
</dbReference>